<keyword evidence="5 7" id="KW-1133">Transmembrane helix</keyword>
<feature type="transmembrane region" description="Helical" evidence="7">
    <location>
        <begin position="39"/>
        <end position="61"/>
    </location>
</feature>
<feature type="transmembrane region" description="Helical" evidence="7">
    <location>
        <begin position="132"/>
        <end position="150"/>
    </location>
</feature>
<dbReference type="InterPro" id="IPR050189">
    <property type="entry name" value="MFS_Efflux_Transporters"/>
</dbReference>
<evidence type="ECO:0000256" key="4">
    <source>
        <dbReference type="ARBA" id="ARBA00022692"/>
    </source>
</evidence>
<evidence type="ECO:0000259" key="8">
    <source>
        <dbReference type="PROSITE" id="PS50850"/>
    </source>
</evidence>
<evidence type="ECO:0000256" key="5">
    <source>
        <dbReference type="ARBA" id="ARBA00022989"/>
    </source>
</evidence>
<protein>
    <recommendedName>
        <fullName evidence="8">Major facilitator superfamily (MFS) profile domain-containing protein</fullName>
    </recommendedName>
</protein>
<accession>A0ABZ3JAP7</accession>
<gene>
    <name evidence="9" type="ORF">SPACI_051890</name>
</gene>
<evidence type="ECO:0000256" key="7">
    <source>
        <dbReference type="SAM" id="Phobius"/>
    </source>
</evidence>
<feature type="transmembrane region" description="Helical" evidence="7">
    <location>
        <begin position="255"/>
        <end position="272"/>
    </location>
</feature>
<sequence length="411" mass="44203">MNKAWMMAIIAILTGVVFAMVLFKVPPTMVVIMKDLNVGLTVTGLLMSMVAISSIVLALPGGAIMQKIGPKKLGLITIVLALFGNIIGAFAPNVTVLLISRLIEGLGFGLIPLVVPAIIAAWFPAEKRGLPMAIWTLWVSIGMLIVFNATNFIVPGYGWRGVWWFVTILLIVSGFLFATVIKLPEVAGRRGSTNISDSSAEKVSLLEGFKAPAAWMLAIIFVVFSFGNGAFTGFYPTFLVQKFGIDMATANSYTSIATTGMMVGGIIIGFLLNQVPNKFHSIVMIVCMAITGFFFYVQFKITSLEYIVPLMFIIGMASQLIPPVVFTMAPEASARMETIAATMGIISLGSNLGGMFSTFVVGIFVERSGGDWGAALTPLAVAVMIGLLATIILHFLTKKKYERETSHNLSM</sequence>
<evidence type="ECO:0000256" key="2">
    <source>
        <dbReference type="ARBA" id="ARBA00022448"/>
    </source>
</evidence>
<feature type="transmembrane region" description="Helical" evidence="7">
    <location>
        <begin position="214"/>
        <end position="235"/>
    </location>
</feature>
<dbReference type="PANTHER" id="PTHR43124:SF3">
    <property type="entry name" value="CHLORAMPHENICOL EFFLUX PUMP RV0191"/>
    <property type="match status" value="1"/>
</dbReference>
<feature type="transmembrane region" description="Helical" evidence="7">
    <location>
        <begin position="306"/>
        <end position="326"/>
    </location>
</feature>
<keyword evidence="2" id="KW-0813">Transport</keyword>
<keyword evidence="3" id="KW-1003">Cell membrane</keyword>
<comment type="subcellular location">
    <subcellularLocation>
        <location evidence="1">Cell membrane</location>
        <topology evidence="1">Multi-pass membrane protein</topology>
    </subcellularLocation>
</comment>
<dbReference type="InterPro" id="IPR036259">
    <property type="entry name" value="MFS_trans_sf"/>
</dbReference>
<feature type="domain" description="Major facilitator superfamily (MFS) profile" evidence="8">
    <location>
        <begin position="7"/>
        <end position="398"/>
    </location>
</feature>
<dbReference type="Gene3D" id="1.20.1250.20">
    <property type="entry name" value="MFS general substrate transporter like domains"/>
    <property type="match status" value="2"/>
</dbReference>
<dbReference type="Proteomes" id="UP000216052">
    <property type="component" value="Chromosome"/>
</dbReference>
<evidence type="ECO:0000313" key="10">
    <source>
        <dbReference type="Proteomes" id="UP000216052"/>
    </source>
</evidence>
<proteinExistence type="predicted"/>
<organism evidence="9 10">
    <name type="scientific">Sporomusa acidovorans (strain ATCC 49682 / DSM 3132 / Mol)</name>
    <dbReference type="NCBI Taxonomy" id="1123286"/>
    <lineage>
        <taxon>Bacteria</taxon>
        <taxon>Bacillati</taxon>
        <taxon>Bacillota</taxon>
        <taxon>Negativicutes</taxon>
        <taxon>Selenomonadales</taxon>
        <taxon>Sporomusaceae</taxon>
        <taxon>Sporomusa</taxon>
    </lineage>
</organism>
<feature type="transmembrane region" description="Helical" evidence="7">
    <location>
        <begin position="105"/>
        <end position="125"/>
    </location>
</feature>
<feature type="transmembrane region" description="Helical" evidence="7">
    <location>
        <begin position="162"/>
        <end position="181"/>
    </location>
</feature>
<reference evidence="9" key="1">
    <citation type="submission" date="2024-05" db="EMBL/GenBank/DDBJ databases">
        <title>Isolation and characterization of Sporomusa carbonis sp. nov., a carboxydotrophic hydrogenogen in the genus of Sporomusa isolated from a charcoal burning pile.</title>
        <authorList>
            <person name="Boeer T."/>
            <person name="Rosenbaum F."/>
            <person name="Eysell L."/>
            <person name="Mueller V."/>
            <person name="Daniel R."/>
            <person name="Poehlein A."/>
        </authorList>
    </citation>
    <scope>NUCLEOTIDE SEQUENCE [LARGE SCALE GENOMIC DNA]</scope>
    <source>
        <strain evidence="9">DSM 3132</strain>
    </source>
</reference>
<keyword evidence="10" id="KW-1185">Reference proteome</keyword>
<evidence type="ECO:0000313" key="9">
    <source>
        <dbReference type="EMBL" id="XFO75074.1"/>
    </source>
</evidence>
<evidence type="ECO:0000256" key="6">
    <source>
        <dbReference type="ARBA" id="ARBA00023136"/>
    </source>
</evidence>
<dbReference type="InterPro" id="IPR020846">
    <property type="entry name" value="MFS_dom"/>
</dbReference>
<feature type="transmembrane region" description="Helical" evidence="7">
    <location>
        <begin position="73"/>
        <end position="99"/>
    </location>
</feature>
<dbReference type="Pfam" id="PF07690">
    <property type="entry name" value="MFS_1"/>
    <property type="match status" value="1"/>
</dbReference>
<feature type="transmembrane region" description="Helical" evidence="7">
    <location>
        <begin position="338"/>
        <end position="364"/>
    </location>
</feature>
<evidence type="ECO:0000256" key="1">
    <source>
        <dbReference type="ARBA" id="ARBA00004651"/>
    </source>
</evidence>
<feature type="transmembrane region" description="Helical" evidence="7">
    <location>
        <begin position="279"/>
        <end position="299"/>
    </location>
</feature>
<feature type="transmembrane region" description="Helical" evidence="7">
    <location>
        <begin position="376"/>
        <end position="396"/>
    </location>
</feature>
<evidence type="ECO:0000256" key="3">
    <source>
        <dbReference type="ARBA" id="ARBA00022475"/>
    </source>
</evidence>
<dbReference type="PROSITE" id="PS50850">
    <property type="entry name" value="MFS"/>
    <property type="match status" value="1"/>
</dbReference>
<keyword evidence="4 7" id="KW-0812">Transmembrane</keyword>
<dbReference type="InterPro" id="IPR011701">
    <property type="entry name" value="MFS"/>
</dbReference>
<dbReference type="EMBL" id="CP155571">
    <property type="protein sequence ID" value="XFO75074.1"/>
    <property type="molecule type" value="Genomic_DNA"/>
</dbReference>
<keyword evidence="6 7" id="KW-0472">Membrane</keyword>
<dbReference type="PANTHER" id="PTHR43124">
    <property type="entry name" value="PURINE EFFLUX PUMP PBUE"/>
    <property type="match status" value="1"/>
</dbReference>
<dbReference type="SUPFAM" id="SSF103473">
    <property type="entry name" value="MFS general substrate transporter"/>
    <property type="match status" value="1"/>
</dbReference>
<name>A0ABZ3JAP7_SPOA4</name>